<sequence length="73" mass="8372">MLLTIDSYLQRYLALIFGTAGTCRSHELRDLEINNAENLEKTLLVTIPNTQTHTPRSFTVTSNYYNICKKYTG</sequence>
<gene>
    <name evidence="1" type="ORF">NQ315_013905</name>
</gene>
<evidence type="ECO:0008006" key="3">
    <source>
        <dbReference type="Google" id="ProtNLM"/>
    </source>
</evidence>
<reference evidence="1 2" key="1">
    <citation type="journal article" date="2023" name="Insect Mol. Biol.">
        <title>Genome sequencing provides insights into the evolution of gene families encoding plant cell wall-degrading enzymes in longhorned beetles.</title>
        <authorList>
            <person name="Shin N.R."/>
            <person name="Okamura Y."/>
            <person name="Kirsch R."/>
            <person name="Pauchet Y."/>
        </authorList>
    </citation>
    <scope>NUCLEOTIDE SEQUENCE [LARGE SCALE GENOMIC DNA]</scope>
    <source>
        <strain evidence="1">EAD_L_NR</strain>
    </source>
</reference>
<dbReference type="Proteomes" id="UP001159042">
    <property type="component" value="Unassembled WGS sequence"/>
</dbReference>
<comment type="caution">
    <text evidence="1">The sequence shown here is derived from an EMBL/GenBank/DDBJ whole genome shotgun (WGS) entry which is preliminary data.</text>
</comment>
<keyword evidence="2" id="KW-1185">Reference proteome</keyword>
<evidence type="ECO:0000313" key="1">
    <source>
        <dbReference type="EMBL" id="KAJ8909868.1"/>
    </source>
</evidence>
<evidence type="ECO:0000313" key="2">
    <source>
        <dbReference type="Proteomes" id="UP001159042"/>
    </source>
</evidence>
<accession>A0AAV8V6R3</accession>
<organism evidence="1 2">
    <name type="scientific">Exocentrus adspersus</name>
    <dbReference type="NCBI Taxonomy" id="1586481"/>
    <lineage>
        <taxon>Eukaryota</taxon>
        <taxon>Metazoa</taxon>
        <taxon>Ecdysozoa</taxon>
        <taxon>Arthropoda</taxon>
        <taxon>Hexapoda</taxon>
        <taxon>Insecta</taxon>
        <taxon>Pterygota</taxon>
        <taxon>Neoptera</taxon>
        <taxon>Endopterygota</taxon>
        <taxon>Coleoptera</taxon>
        <taxon>Polyphaga</taxon>
        <taxon>Cucujiformia</taxon>
        <taxon>Chrysomeloidea</taxon>
        <taxon>Cerambycidae</taxon>
        <taxon>Lamiinae</taxon>
        <taxon>Acanthocinini</taxon>
        <taxon>Exocentrus</taxon>
    </lineage>
</organism>
<dbReference type="AlphaFoldDB" id="A0AAV8V6R3"/>
<protein>
    <recommendedName>
        <fullName evidence="3">Tyr recombinase domain-containing protein</fullName>
    </recommendedName>
</protein>
<dbReference type="EMBL" id="JANEYG010000394">
    <property type="protein sequence ID" value="KAJ8909868.1"/>
    <property type="molecule type" value="Genomic_DNA"/>
</dbReference>
<name>A0AAV8V6R3_9CUCU</name>
<proteinExistence type="predicted"/>